<feature type="non-terminal residue" evidence="1">
    <location>
        <position position="165"/>
    </location>
</feature>
<evidence type="ECO:0000313" key="1">
    <source>
        <dbReference type="EMBL" id="KAG0429660.1"/>
    </source>
</evidence>
<name>A0AC60Q707_IXOPE</name>
<gene>
    <name evidence="1" type="ORF">HPB47_023405</name>
</gene>
<dbReference type="EMBL" id="JABSTQ010009393">
    <property type="protein sequence ID" value="KAG0429660.1"/>
    <property type="molecule type" value="Genomic_DNA"/>
</dbReference>
<proteinExistence type="predicted"/>
<evidence type="ECO:0000313" key="2">
    <source>
        <dbReference type="Proteomes" id="UP000805193"/>
    </source>
</evidence>
<reference evidence="1 2" key="1">
    <citation type="journal article" date="2020" name="Cell">
        <title>Large-Scale Comparative Analyses of Tick Genomes Elucidate Their Genetic Diversity and Vector Capacities.</title>
        <authorList>
            <consortium name="Tick Genome and Microbiome Consortium (TIGMIC)"/>
            <person name="Jia N."/>
            <person name="Wang J."/>
            <person name="Shi W."/>
            <person name="Du L."/>
            <person name="Sun Y."/>
            <person name="Zhan W."/>
            <person name="Jiang J.F."/>
            <person name="Wang Q."/>
            <person name="Zhang B."/>
            <person name="Ji P."/>
            <person name="Bell-Sakyi L."/>
            <person name="Cui X.M."/>
            <person name="Yuan T.T."/>
            <person name="Jiang B.G."/>
            <person name="Yang W.F."/>
            <person name="Lam T.T."/>
            <person name="Chang Q.C."/>
            <person name="Ding S.J."/>
            <person name="Wang X.J."/>
            <person name="Zhu J.G."/>
            <person name="Ruan X.D."/>
            <person name="Zhao L."/>
            <person name="Wei J.T."/>
            <person name="Ye R.Z."/>
            <person name="Que T.C."/>
            <person name="Du C.H."/>
            <person name="Zhou Y.H."/>
            <person name="Cheng J.X."/>
            <person name="Dai P.F."/>
            <person name="Guo W.B."/>
            <person name="Han X.H."/>
            <person name="Huang E.J."/>
            <person name="Li L.F."/>
            <person name="Wei W."/>
            <person name="Gao Y.C."/>
            <person name="Liu J.Z."/>
            <person name="Shao H.Z."/>
            <person name="Wang X."/>
            <person name="Wang C.C."/>
            <person name="Yang T.C."/>
            <person name="Huo Q.B."/>
            <person name="Li W."/>
            <person name="Chen H.Y."/>
            <person name="Chen S.E."/>
            <person name="Zhou L.G."/>
            <person name="Ni X.B."/>
            <person name="Tian J.H."/>
            <person name="Sheng Y."/>
            <person name="Liu T."/>
            <person name="Pan Y.S."/>
            <person name="Xia L.Y."/>
            <person name="Li J."/>
            <person name="Zhao F."/>
            <person name="Cao W.C."/>
        </authorList>
    </citation>
    <scope>NUCLEOTIDE SEQUENCE [LARGE SCALE GENOMIC DNA]</scope>
    <source>
        <strain evidence="1">Iper-2018</strain>
    </source>
</reference>
<feature type="non-terminal residue" evidence="1">
    <location>
        <position position="1"/>
    </location>
</feature>
<keyword evidence="2" id="KW-1185">Reference proteome</keyword>
<protein>
    <submittedName>
        <fullName evidence="1">Uncharacterized protein</fullName>
    </submittedName>
</protein>
<organism evidence="1 2">
    <name type="scientific">Ixodes persulcatus</name>
    <name type="common">Taiga tick</name>
    <dbReference type="NCBI Taxonomy" id="34615"/>
    <lineage>
        <taxon>Eukaryota</taxon>
        <taxon>Metazoa</taxon>
        <taxon>Ecdysozoa</taxon>
        <taxon>Arthropoda</taxon>
        <taxon>Chelicerata</taxon>
        <taxon>Arachnida</taxon>
        <taxon>Acari</taxon>
        <taxon>Parasitiformes</taxon>
        <taxon>Ixodida</taxon>
        <taxon>Ixodoidea</taxon>
        <taxon>Ixodidae</taxon>
        <taxon>Ixodinae</taxon>
        <taxon>Ixodes</taxon>
    </lineage>
</organism>
<comment type="caution">
    <text evidence="1">The sequence shown here is derived from an EMBL/GenBank/DDBJ whole genome shotgun (WGS) entry which is preliminary data.</text>
</comment>
<dbReference type="Proteomes" id="UP000805193">
    <property type="component" value="Unassembled WGS sequence"/>
</dbReference>
<accession>A0AC60Q707</accession>
<sequence length="165" mass="18372">SVHNDGSLGVVVPMDPWFKADFVSGADITQKLLIPITSTGGKHDKAGPGMTSYIVTPEAGFLNPRCHSQRLCVRRLTRDRFPKPRYDDPFETTLQARSRGVESVRYTPTSFWYWTWVSTESEASDDAFANNPFLTLLALDGNPMATIPLEPFRHLNSTLRGISIG</sequence>